<gene>
    <name evidence="1" type="ordered locus">CJA_2805</name>
</gene>
<organism evidence="1 2">
    <name type="scientific">Cellvibrio japonicus (strain Ueda107)</name>
    <name type="common">Pseudomonas fluorescens subsp. cellulosa</name>
    <dbReference type="NCBI Taxonomy" id="498211"/>
    <lineage>
        <taxon>Bacteria</taxon>
        <taxon>Pseudomonadati</taxon>
        <taxon>Pseudomonadota</taxon>
        <taxon>Gammaproteobacteria</taxon>
        <taxon>Cellvibrionales</taxon>
        <taxon>Cellvibrionaceae</taxon>
        <taxon>Cellvibrio</taxon>
    </lineage>
</organism>
<keyword evidence="2" id="KW-1185">Reference proteome</keyword>
<reference evidence="1 2" key="1">
    <citation type="journal article" date="2008" name="J. Bacteriol.">
        <title>Insights into plant cell wall degradation from the genome sequence of the soil bacterium Cellvibrio japonicus.</title>
        <authorList>
            <person name="Deboy R.T."/>
            <person name="Mongodin E.F."/>
            <person name="Fouts D.E."/>
            <person name="Tailford L.E."/>
            <person name="Khouri H."/>
            <person name="Emerson J.B."/>
            <person name="Mohamoud Y."/>
            <person name="Watkins K."/>
            <person name="Henrissat B."/>
            <person name="Gilbert H.J."/>
            <person name="Nelson K.E."/>
        </authorList>
    </citation>
    <scope>NUCLEOTIDE SEQUENCE [LARGE SCALE GENOMIC DNA]</scope>
    <source>
        <strain evidence="1 2">Ueda107</strain>
    </source>
</reference>
<evidence type="ECO:0000313" key="2">
    <source>
        <dbReference type="Proteomes" id="UP000001036"/>
    </source>
</evidence>
<name>B3PBZ4_CELJU</name>
<sequence length="33" mass="3587">MGATKPVQGETGVVSWVDTGCTQVWIDKTPTFF</sequence>
<evidence type="ECO:0000313" key="1">
    <source>
        <dbReference type="EMBL" id="ACE82983.1"/>
    </source>
</evidence>
<accession>B3PBZ4</accession>
<dbReference type="Proteomes" id="UP000001036">
    <property type="component" value="Chromosome"/>
</dbReference>
<proteinExistence type="predicted"/>
<protein>
    <submittedName>
        <fullName evidence="1">Uncharacterized protein</fullName>
    </submittedName>
</protein>
<dbReference type="KEGG" id="cja:CJA_2805"/>
<dbReference type="HOGENOM" id="CLU_3381186_0_0_6"/>
<dbReference type="AlphaFoldDB" id="B3PBZ4"/>
<dbReference type="EMBL" id="CP000934">
    <property type="protein sequence ID" value="ACE82983.1"/>
    <property type="molecule type" value="Genomic_DNA"/>
</dbReference>